<keyword evidence="3" id="KW-0418">Kinase</keyword>
<dbReference type="GO" id="GO:0005634">
    <property type="term" value="C:nucleus"/>
    <property type="evidence" value="ECO:0007669"/>
    <property type="project" value="TreeGrafter"/>
</dbReference>
<accession>A0A7R9Q7X5</accession>
<keyword evidence="10" id="KW-1185">Reference proteome</keyword>
<dbReference type="InterPro" id="IPR050339">
    <property type="entry name" value="CC_SR_Kinase"/>
</dbReference>
<keyword evidence="4 6" id="KW-0067">ATP-binding</keyword>
<evidence type="ECO:0000256" key="7">
    <source>
        <dbReference type="RuleBase" id="RU000304"/>
    </source>
</evidence>
<dbReference type="PROSITE" id="PS50011">
    <property type="entry name" value="PROTEIN_KINASE_DOM"/>
    <property type="match status" value="1"/>
</dbReference>
<sequence length="238" mass="27869">YIFVSHKIYTDHFYYLNRLGRGGFGEVHRVTHKSNNKVYAIKMVNYPDTDSDDNKQRVLREVKSLSDLRSEYVVQYYHSWIENKFLYIQMEYCPQSLRQVLADKRLAFGRQSAAEPMNAIEYYISCEIFKELLECVDYLHQRSPQIIHRDLKPENILIASPLSGSNNSRRFIKLGDFGLATVHDPYVNLQTDHKHTPCVGTPWYRAPEVATNKYNNKADVYSLSRIGAEIFDLDLFVR</sequence>
<evidence type="ECO:0000256" key="6">
    <source>
        <dbReference type="PROSITE-ProRule" id="PRU10141"/>
    </source>
</evidence>
<evidence type="ECO:0000313" key="10">
    <source>
        <dbReference type="Proteomes" id="UP000759131"/>
    </source>
</evidence>
<keyword evidence="1" id="KW-0808">Transferase</keyword>
<proteinExistence type="inferred from homology"/>
<comment type="similarity">
    <text evidence="5">Belongs to the protein kinase superfamily. Ser/Thr protein kinase family. GCN2 subfamily.</text>
</comment>
<dbReference type="Pfam" id="PF00069">
    <property type="entry name" value="Pkinase"/>
    <property type="match status" value="1"/>
</dbReference>
<dbReference type="EMBL" id="CAJPIZ010017875">
    <property type="protein sequence ID" value="CAG2116301.1"/>
    <property type="molecule type" value="Genomic_DNA"/>
</dbReference>
<dbReference type="SUPFAM" id="SSF56112">
    <property type="entry name" value="Protein kinase-like (PK-like)"/>
    <property type="match status" value="1"/>
</dbReference>
<feature type="domain" description="Protein kinase" evidence="8">
    <location>
        <begin position="13"/>
        <end position="238"/>
    </location>
</feature>
<keyword evidence="2 6" id="KW-0547">Nucleotide-binding</keyword>
<dbReference type="PROSITE" id="PS00108">
    <property type="entry name" value="PROTEIN_KINASE_ST"/>
    <property type="match status" value="1"/>
</dbReference>
<evidence type="ECO:0000256" key="1">
    <source>
        <dbReference type="ARBA" id="ARBA00022679"/>
    </source>
</evidence>
<dbReference type="AlphaFoldDB" id="A0A7R9Q7X5"/>
<keyword evidence="7" id="KW-0723">Serine/threonine-protein kinase</keyword>
<dbReference type="GO" id="GO:0005737">
    <property type="term" value="C:cytoplasm"/>
    <property type="evidence" value="ECO:0007669"/>
    <property type="project" value="TreeGrafter"/>
</dbReference>
<dbReference type="InterPro" id="IPR011009">
    <property type="entry name" value="Kinase-like_dom_sf"/>
</dbReference>
<dbReference type="InterPro" id="IPR000719">
    <property type="entry name" value="Prot_kinase_dom"/>
</dbReference>
<dbReference type="Gene3D" id="1.10.510.10">
    <property type="entry name" value="Transferase(Phosphotransferase) domain 1"/>
    <property type="match status" value="1"/>
</dbReference>
<evidence type="ECO:0000313" key="9">
    <source>
        <dbReference type="EMBL" id="CAD7635871.1"/>
    </source>
</evidence>
<organism evidence="9">
    <name type="scientific">Medioppia subpectinata</name>
    <dbReference type="NCBI Taxonomy" id="1979941"/>
    <lineage>
        <taxon>Eukaryota</taxon>
        <taxon>Metazoa</taxon>
        <taxon>Ecdysozoa</taxon>
        <taxon>Arthropoda</taxon>
        <taxon>Chelicerata</taxon>
        <taxon>Arachnida</taxon>
        <taxon>Acari</taxon>
        <taxon>Acariformes</taxon>
        <taxon>Sarcoptiformes</taxon>
        <taxon>Oribatida</taxon>
        <taxon>Brachypylina</taxon>
        <taxon>Oppioidea</taxon>
        <taxon>Oppiidae</taxon>
        <taxon>Medioppia</taxon>
    </lineage>
</organism>
<dbReference type="PROSITE" id="PS00107">
    <property type="entry name" value="PROTEIN_KINASE_ATP"/>
    <property type="match status" value="1"/>
</dbReference>
<dbReference type="GO" id="GO:0004674">
    <property type="term" value="F:protein serine/threonine kinase activity"/>
    <property type="evidence" value="ECO:0007669"/>
    <property type="project" value="UniProtKB-KW"/>
</dbReference>
<dbReference type="EMBL" id="OC872450">
    <property type="protein sequence ID" value="CAD7635871.1"/>
    <property type="molecule type" value="Genomic_DNA"/>
</dbReference>
<dbReference type="Gene3D" id="3.30.200.20">
    <property type="entry name" value="Phosphorylase Kinase, domain 1"/>
    <property type="match status" value="1"/>
</dbReference>
<dbReference type="OrthoDB" id="3205605at2759"/>
<dbReference type="SMART" id="SM00220">
    <property type="entry name" value="S_TKc"/>
    <property type="match status" value="1"/>
</dbReference>
<evidence type="ECO:0000256" key="3">
    <source>
        <dbReference type="ARBA" id="ARBA00022777"/>
    </source>
</evidence>
<evidence type="ECO:0000256" key="4">
    <source>
        <dbReference type="ARBA" id="ARBA00022840"/>
    </source>
</evidence>
<dbReference type="Proteomes" id="UP000759131">
    <property type="component" value="Unassembled WGS sequence"/>
</dbReference>
<name>A0A7R9Q7X5_9ACAR</name>
<evidence type="ECO:0000259" key="8">
    <source>
        <dbReference type="PROSITE" id="PS50011"/>
    </source>
</evidence>
<dbReference type="InterPro" id="IPR017441">
    <property type="entry name" value="Protein_kinase_ATP_BS"/>
</dbReference>
<evidence type="ECO:0000256" key="5">
    <source>
        <dbReference type="ARBA" id="ARBA00037982"/>
    </source>
</evidence>
<feature type="non-terminal residue" evidence="9">
    <location>
        <position position="1"/>
    </location>
</feature>
<reference evidence="9" key="1">
    <citation type="submission" date="2020-11" db="EMBL/GenBank/DDBJ databases">
        <authorList>
            <person name="Tran Van P."/>
        </authorList>
    </citation>
    <scope>NUCLEOTIDE SEQUENCE</scope>
</reference>
<protein>
    <recommendedName>
        <fullName evidence="8">Protein kinase domain-containing protein</fullName>
    </recommendedName>
</protein>
<dbReference type="PANTHER" id="PTHR11042">
    <property type="entry name" value="EUKARYOTIC TRANSLATION INITIATION FACTOR 2-ALPHA KINASE EIF2-ALPHA KINASE -RELATED"/>
    <property type="match status" value="1"/>
</dbReference>
<evidence type="ECO:0000256" key="2">
    <source>
        <dbReference type="ARBA" id="ARBA00022741"/>
    </source>
</evidence>
<feature type="binding site" evidence="6">
    <location>
        <position position="42"/>
    </location>
    <ligand>
        <name>ATP</name>
        <dbReference type="ChEBI" id="CHEBI:30616"/>
    </ligand>
</feature>
<dbReference type="GO" id="GO:0005524">
    <property type="term" value="F:ATP binding"/>
    <property type="evidence" value="ECO:0007669"/>
    <property type="project" value="UniProtKB-UniRule"/>
</dbReference>
<dbReference type="InterPro" id="IPR008271">
    <property type="entry name" value="Ser/Thr_kinase_AS"/>
</dbReference>
<gene>
    <name evidence="9" type="ORF">OSB1V03_LOCUS16262</name>
</gene>